<accession>A0A931J1X9</accession>
<evidence type="ECO:0000313" key="5">
    <source>
        <dbReference type="Proteomes" id="UP000613266"/>
    </source>
</evidence>
<gene>
    <name evidence="4" type="ORF">I7X39_07960</name>
</gene>
<keyword evidence="2" id="KW-0012">Acyltransferase</keyword>
<dbReference type="InterPro" id="IPR016181">
    <property type="entry name" value="Acyl_CoA_acyltransferase"/>
</dbReference>
<dbReference type="PANTHER" id="PTHR43877">
    <property type="entry name" value="AMINOALKYLPHOSPHONATE N-ACETYLTRANSFERASE-RELATED-RELATED"/>
    <property type="match status" value="1"/>
</dbReference>
<evidence type="ECO:0000313" key="4">
    <source>
        <dbReference type="EMBL" id="MBH9576836.1"/>
    </source>
</evidence>
<comment type="caution">
    <text evidence="4">The sequence shown here is derived from an EMBL/GenBank/DDBJ whole genome shotgun (WGS) entry which is preliminary data.</text>
</comment>
<dbReference type="PROSITE" id="PS51186">
    <property type="entry name" value="GNAT"/>
    <property type="match status" value="2"/>
</dbReference>
<evidence type="ECO:0000256" key="1">
    <source>
        <dbReference type="ARBA" id="ARBA00022679"/>
    </source>
</evidence>
<dbReference type="CDD" id="cd04301">
    <property type="entry name" value="NAT_SF"/>
    <property type="match status" value="2"/>
</dbReference>
<dbReference type="Gene3D" id="3.40.630.30">
    <property type="match status" value="2"/>
</dbReference>
<dbReference type="InterPro" id="IPR000182">
    <property type="entry name" value="GNAT_dom"/>
</dbReference>
<dbReference type="EMBL" id="JAEDAK010000004">
    <property type="protein sequence ID" value="MBH9576836.1"/>
    <property type="molecule type" value="Genomic_DNA"/>
</dbReference>
<protein>
    <submittedName>
        <fullName evidence="4">GNAT family N-acetyltransferase</fullName>
    </submittedName>
</protein>
<evidence type="ECO:0000256" key="2">
    <source>
        <dbReference type="ARBA" id="ARBA00023315"/>
    </source>
</evidence>
<dbReference type="InterPro" id="IPR050832">
    <property type="entry name" value="Bact_Acetyltransf"/>
</dbReference>
<dbReference type="SUPFAM" id="SSF55729">
    <property type="entry name" value="Acyl-CoA N-acyltransferases (Nat)"/>
    <property type="match status" value="2"/>
</dbReference>
<feature type="domain" description="N-acetyltransferase" evidence="3">
    <location>
        <begin position="161"/>
        <end position="315"/>
    </location>
</feature>
<dbReference type="Pfam" id="PF00583">
    <property type="entry name" value="Acetyltransf_1"/>
    <property type="match status" value="2"/>
</dbReference>
<dbReference type="GO" id="GO:0016747">
    <property type="term" value="F:acyltransferase activity, transferring groups other than amino-acyl groups"/>
    <property type="evidence" value="ECO:0007669"/>
    <property type="project" value="InterPro"/>
</dbReference>
<organism evidence="4 5">
    <name type="scientific">Inhella proteolytica</name>
    <dbReference type="NCBI Taxonomy" id="2795029"/>
    <lineage>
        <taxon>Bacteria</taxon>
        <taxon>Pseudomonadati</taxon>
        <taxon>Pseudomonadota</taxon>
        <taxon>Betaproteobacteria</taxon>
        <taxon>Burkholderiales</taxon>
        <taxon>Sphaerotilaceae</taxon>
        <taxon>Inhella</taxon>
    </lineage>
</organism>
<reference evidence="4" key="1">
    <citation type="submission" date="2020-12" db="EMBL/GenBank/DDBJ databases">
        <title>The genome sequence of Inhella sp. 1Y17.</title>
        <authorList>
            <person name="Liu Y."/>
        </authorList>
    </citation>
    <scope>NUCLEOTIDE SEQUENCE</scope>
    <source>
        <strain evidence="4">1Y17</strain>
    </source>
</reference>
<evidence type="ECO:0000259" key="3">
    <source>
        <dbReference type="PROSITE" id="PS51186"/>
    </source>
</evidence>
<proteinExistence type="predicted"/>
<sequence length="315" mass="33817">MKLVPLQDLNPDALVPLLRDTVALGASIGWTATPSEDAARAFWQRCQDSCRRGERQGFVAVAGDQVLGSAQLVLDTPANGAHRAEVCKVMVAPAARQRGLGAQLMQAAEAAAVQQGRRLLVLDTVRASPAERLYRRLGYQVCGHIPAYAMSTAGALEPTQVMFKRLGARGEWVQPVASDHPEALALQDALSALLMQRFGSDGRANFQGATLFVLARAADGTAQGCGALRPLAGEAGVAELKRMHALQARQGVGQRLLDYLEHEAWLAGWRQLRLSTRRANADALAFYAAAGYRECAPYGAYVGRAESICLDKRLA</sequence>
<feature type="domain" description="N-acetyltransferase" evidence="3">
    <location>
        <begin position="1"/>
        <end position="167"/>
    </location>
</feature>
<dbReference type="Proteomes" id="UP000613266">
    <property type="component" value="Unassembled WGS sequence"/>
</dbReference>
<dbReference type="AlphaFoldDB" id="A0A931J1X9"/>
<keyword evidence="5" id="KW-1185">Reference proteome</keyword>
<dbReference type="PANTHER" id="PTHR43877:SF2">
    <property type="entry name" value="AMINOALKYLPHOSPHONATE N-ACETYLTRANSFERASE-RELATED"/>
    <property type="match status" value="1"/>
</dbReference>
<keyword evidence="1" id="KW-0808">Transferase</keyword>
<name>A0A931J1X9_9BURK</name>
<dbReference type="RefSeq" id="WP_198110444.1">
    <property type="nucleotide sequence ID" value="NZ_JAEDAK010000004.1"/>
</dbReference>